<dbReference type="InterPro" id="IPR002110">
    <property type="entry name" value="Ankyrin_rpt"/>
</dbReference>
<dbReference type="AlphaFoldDB" id="A0A1D2JIW9"/>
<feature type="repeat" description="ANK" evidence="3">
    <location>
        <begin position="305"/>
        <end position="338"/>
    </location>
</feature>
<dbReference type="VEuPathDB" id="FungiDB:PADG_07981"/>
<dbReference type="SUPFAM" id="SSF81383">
    <property type="entry name" value="F-box domain"/>
    <property type="match status" value="1"/>
</dbReference>
<feature type="region of interest" description="Disordered" evidence="4">
    <location>
        <begin position="437"/>
        <end position="460"/>
    </location>
</feature>
<dbReference type="SMART" id="SM00248">
    <property type="entry name" value="ANK"/>
    <property type="match status" value="6"/>
</dbReference>
<reference evidence="6 7" key="1">
    <citation type="submission" date="2016-06" db="EMBL/GenBank/DDBJ databases">
        <authorList>
            <person name="Kjaerup R.B."/>
            <person name="Dalgaard T.S."/>
            <person name="Juul-Madsen H.R."/>
        </authorList>
    </citation>
    <scope>NUCLEOTIDE SEQUENCE [LARGE SCALE GENOMIC DNA]</scope>
    <source>
        <strain evidence="6 7">Pb300</strain>
    </source>
</reference>
<feature type="repeat" description="ANK" evidence="3">
    <location>
        <begin position="232"/>
        <end position="264"/>
    </location>
</feature>
<dbReference type="EMBL" id="LZYO01000073">
    <property type="protein sequence ID" value="ODH38359.1"/>
    <property type="molecule type" value="Genomic_DNA"/>
</dbReference>
<comment type="caution">
    <text evidence="6">The sequence shown here is derived from an EMBL/GenBank/DDBJ whole genome shotgun (WGS) entry which is preliminary data.</text>
</comment>
<dbReference type="InterPro" id="IPR036047">
    <property type="entry name" value="F-box-like_dom_sf"/>
</dbReference>
<dbReference type="Pfam" id="PF12796">
    <property type="entry name" value="Ank_2"/>
    <property type="match status" value="2"/>
</dbReference>
<dbReference type="PROSITE" id="PS50181">
    <property type="entry name" value="FBOX"/>
    <property type="match status" value="1"/>
</dbReference>
<dbReference type="VEuPathDB" id="FungiDB:PABG_06521"/>
<dbReference type="PANTHER" id="PTHR24198:SF165">
    <property type="entry name" value="ANKYRIN REPEAT-CONTAINING PROTEIN-RELATED"/>
    <property type="match status" value="1"/>
</dbReference>
<proteinExistence type="predicted"/>
<dbReference type="InterPro" id="IPR001810">
    <property type="entry name" value="F-box_dom"/>
</dbReference>
<evidence type="ECO:0000256" key="4">
    <source>
        <dbReference type="SAM" id="MobiDB-lite"/>
    </source>
</evidence>
<feature type="repeat" description="ANK" evidence="3">
    <location>
        <begin position="199"/>
        <end position="231"/>
    </location>
</feature>
<dbReference type="PROSITE" id="PS50088">
    <property type="entry name" value="ANK_REPEAT"/>
    <property type="match status" value="4"/>
</dbReference>
<accession>A0A1D2JIW9</accession>
<dbReference type="PANTHER" id="PTHR24198">
    <property type="entry name" value="ANKYRIN REPEAT AND PROTEIN KINASE DOMAIN-CONTAINING PROTEIN"/>
    <property type="match status" value="1"/>
</dbReference>
<evidence type="ECO:0000256" key="2">
    <source>
        <dbReference type="ARBA" id="ARBA00023043"/>
    </source>
</evidence>
<keyword evidence="1" id="KW-0677">Repeat</keyword>
<evidence type="ECO:0000256" key="1">
    <source>
        <dbReference type="ARBA" id="ARBA00022737"/>
    </source>
</evidence>
<sequence length="460" mass="51076">MLRRSGCDQQQPQYLADSQSSGFISISSSPPAYILACYFRKNRKNLNMSLEGLPNELILQVADLLDPTDINALAQTNKRFHRLLNPYLYRQDVLSAEHLALNFALRPDPATIHWKKQSPDDDLYEFYHPTSSINSFTLSNNPDLLTRNATIRLSVENGEDLKSKWASDNFLFDIVCASQECNFWLMMKHGADVHAKSPDNQTLLHEAVKGSRTKILRYLIKEGLDVNARDSLGTTPLCLAAEHLNDRAIRLLSDNGADVDARDGTGWTALHTLAYIPAPSPSGYYRSLQALLYYNPDMDARTPRTGCNALHLAVSHRGNSKLINLLLGMGMDIESRCNGGSTPLHFAVTVGNVKAVQHLLDNGAKITTKDNQGRSVLQTAIENQDPRMTKCLLDEGADASTVVKGGTPFLRHLLREKLLWTAVNYLWRPEGDTRVGADESEWDVMESGIDPGPDGMPESS</sequence>
<organism evidence="6 7">
    <name type="scientific">Paracoccidioides brasiliensis</name>
    <dbReference type="NCBI Taxonomy" id="121759"/>
    <lineage>
        <taxon>Eukaryota</taxon>
        <taxon>Fungi</taxon>
        <taxon>Dikarya</taxon>
        <taxon>Ascomycota</taxon>
        <taxon>Pezizomycotina</taxon>
        <taxon>Eurotiomycetes</taxon>
        <taxon>Eurotiomycetidae</taxon>
        <taxon>Onygenales</taxon>
        <taxon>Ajellomycetaceae</taxon>
        <taxon>Paracoccidioides</taxon>
    </lineage>
</organism>
<gene>
    <name evidence="6" type="ORF">ACO22_02405</name>
</gene>
<name>A0A1D2JIW9_PARBR</name>
<evidence type="ECO:0000313" key="7">
    <source>
        <dbReference type="Proteomes" id="UP000242814"/>
    </source>
</evidence>
<protein>
    <recommendedName>
        <fullName evidence="5">F-box domain-containing protein</fullName>
    </recommendedName>
</protein>
<evidence type="ECO:0000256" key="3">
    <source>
        <dbReference type="PROSITE-ProRule" id="PRU00023"/>
    </source>
</evidence>
<dbReference type="SUPFAM" id="SSF48403">
    <property type="entry name" value="Ankyrin repeat"/>
    <property type="match status" value="1"/>
</dbReference>
<dbReference type="Pfam" id="PF12937">
    <property type="entry name" value="F-box-like"/>
    <property type="match status" value="1"/>
</dbReference>
<dbReference type="Proteomes" id="UP000242814">
    <property type="component" value="Unassembled WGS sequence"/>
</dbReference>
<dbReference type="InterPro" id="IPR036770">
    <property type="entry name" value="Ankyrin_rpt-contain_sf"/>
</dbReference>
<feature type="domain" description="F-box" evidence="5">
    <location>
        <begin position="47"/>
        <end position="92"/>
    </location>
</feature>
<evidence type="ECO:0000313" key="6">
    <source>
        <dbReference type="EMBL" id="ODH38359.1"/>
    </source>
</evidence>
<evidence type="ECO:0000259" key="5">
    <source>
        <dbReference type="PROSITE" id="PS50181"/>
    </source>
</evidence>
<keyword evidence="2 3" id="KW-0040">ANK repeat</keyword>
<feature type="repeat" description="ANK" evidence="3">
    <location>
        <begin position="339"/>
        <end position="371"/>
    </location>
</feature>
<dbReference type="Gene3D" id="1.25.40.20">
    <property type="entry name" value="Ankyrin repeat-containing domain"/>
    <property type="match status" value="2"/>
</dbReference>
<dbReference type="PROSITE" id="PS50297">
    <property type="entry name" value="ANK_REP_REGION"/>
    <property type="match status" value="3"/>
</dbReference>
<dbReference type="CDD" id="cd09917">
    <property type="entry name" value="F-box_SF"/>
    <property type="match status" value="1"/>
</dbReference>